<protein>
    <submittedName>
        <fullName evidence="4">WecB/TagA/CpsF family glycosyltransferase</fullName>
    </submittedName>
</protein>
<comment type="caution">
    <text evidence="4">The sequence shown here is derived from an EMBL/GenBank/DDBJ whole genome shotgun (WGS) entry which is preliminary data.</text>
</comment>
<dbReference type="Proteomes" id="UP001225761">
    <property type="component" value="Unassembled WGS sequence"/>
</dbReference>
<dbReference type="PANTHER" id="PTHR34136">
    <property type="match status" value="1"/>
</dbReference>
<keyword evidence="2" id="KW-0808">Transferase</keyword>
<evidence type="ECO:0000256" key="3">
    <source>
        <dbReference type="SAM" id="Phobius"/>
    </source>
</evidence>
<feature type="transmembrane region" description="Helical" evidence="3">
    <location>
        <begin position="224"/>
        <end position="244"/>
    </location>
</feature>
<evidence type="ECO:0000313" key="4">
    <source>
        <dbReference type="EMBL" id="MDI9873357.1"/>
    </source>
</evidence>
<keyword evidence="5" id="KW-1185">Reference proteome</keyword>
<keyword evidence="3" id="KW-0812">Transmembrane</keyword>
<evidence type="ECO:0000313" key="5">
    <source>
        <dbReference type="Proteomes" id="UP001225761"/>
    </source>
</evidence>
<accession>A0ABT6YWV1</accession>
<keyword evidence="1" id="KW-0328">Glycosyltransferase</keyword>
<organism evidence="4 5">
    <name type="scientific">Flectobacillus rivi</name>
    <dbReference type="NCBI Taxonomy" id="2984209"/>
    <lineage>
        <taxon>Bacteria</taxon>
        <taxon>Pseudomonadati</taxon>
        <taxon>Bacteroidota</taxon>
        <taxon>Cytophagia</taxon>
        <taxon>Cytophagales</taxon>
        <taxon>Flectobacillaceae</taxon>
        <taxon>Flectobacillus</taxon>
    </lineage>
</organism>
<dbReference type="NCBIfam" id="TIGR00696">
    <property type="entry name" value="wecG_tagA_cpsF"/>
    <property type="match status" value="1"/>
</dbReference>
<dbReference type="RefSeq" id="WP_283380518.1">
    <property type="nucleotide sequence ID" value="NZ_JASHIE010000001.1"/>
</dbReference>
<dbReference type="EMBL" id="JASHIE010000001">
    <property type="protein sequence ID" value="MDI9873357.1"/>
    <property type="molecule type" value="Genomic_DNA"/>
</dbReference>
<evidence type="ECO:0000256" key="2">
    <source>
        <dbReference type="ARBA" id="ARBA00022679"/>
    </source>
</evidence>
<dbReference type="CDD" id="cd06533">
    <property type="entry name" value="Glyco_transf_WecG_TagA"/>
    <property type="match status" value="1"/>
</dbReference>
<gene>
    <name evidence="4" type="ORF">QM481_02405</name>
</gene>
<keyword evidence="3" id="KW-1133">Transmembrane helix</keyword>
<dbReference type="Pfam" id="PF03808">
    <property type="entry name" value="Glyco_tran_WecG"/>
    <property type="match status" value="1"/>
</dbReference>
<reference evidence="4 5" key="1">
    <citation type="submission" date="2023-05" db="EMBL/GenBank/DDBJ databases">
        <title>Novel species of genus Flectobacillus isolated from stream in China.</title>
        <authorList>
            <person name="Lu H."/>
        </authorList>
    </citation>
    <scope>NUCLEOTIDE SEQUENCE [LARGE SCALE GENOMIC DNA]</scope>
    <source>
        <strain evidence="4 5">LFS242W</strain>
    </source>
</reference>
<sequence length="251" mass="29394">MKEIKILKTKVNALTLSELHDKIKGLIVNEQKATIDYLNIYSANIAYEEEWFANFLNSCSIVLCDGKGIQMGAYFLGKEIPSQIAYNRWLWDFFRFCQTEHYSIFLLGSKPGVFQKAIEKINENGYKLILDGYHGYFNKSNHENDKVIDIINEFCPDILLVGFGMPIQEKWIIENRERLNAKVVILGGAFLEWISGSVKLPPKFVTKFGLEWLYRLVLEPRRLAHRYLVGIPLFFIRIFFYRFLKNRSNFP</sequence>
<proteinExistence type="predicted"/>
<dbReference type="PANTHER" id="PTHR34136:SF1">
    <property type="entry name" value="UDP-N-ACETYL-D-MANNOSAMINURONIC ACID TRANSFERASE"/>
    <property type="match status" value="1"/>
</dbReference>
<evidence type="ECO:0000256" key="1">
    <source>
        <dbReference type="ARBA" id="ARBA00022676"/>
    </source>
</evidence>
<dbReference type="InterPro" id="IPR004629">
    <property type="entry name" value="WecG_TagA_CpsF"/>
</dbReference>
<name>A0ABT6YWV1_9BACT</name>
<keyword evidence="3" id="KW-0472">Membrane</keyword>